<comment type="catalytic activity">
    <reaction evidence="1">
        <text>ATP + protein L-histidine = ADP + protein N-phospho-L-histidine.</text>
        <dbReference type="EC" id="2.7.13.3"/>
    </reaction>
</comment>
<dbReference type="AlphaFoldDB" id="A0A1W1YSL9"/>
<dbReference type="InterPro" id="IPR036097">
    <property type="entry name" value="HisK_dim/P_sf"/>
</dbReference>
<dbReference type="SUPFAM" id="SSF47384">
    <property type="entry name" value="Homodimeric domain of signal transducing histidine kinase"/>
    <property type="match status" value="1"/>
</dbReference>
<keyword evidence="3" id="KW-0597">Phosphoprotein</keyword>
<dbReference type="Proteomes" id="UP000192418">
    <property type="component" value="Unassembled WGS sequence"/>
</dbReference>
<dbReference type="Gene3D" id="1.10.287.130">
    <property type="match status" value="1"/>
</dbReference>
<organism evidence="8 9">
    <name type="scientific">Desulfocicer vacuolatum DSM 3385</name>
    <dbReference type="NCBI Taxonomy" id="1121400"/>
    <lineage>
        <taxon>Bacteria</taxon>
        <taxon>Pseudomonadati</taxon>
        <taxon>Thermodesulfobacteriota</taxon>
        <taxon>Desulfobacteria</taxon>
        <taxon>Desulfobacterales</taxon>
        <taxon>Desulfobacteraceae</taxon>
        <taxon>Desulfocicer</taxon>
    </lineage>
</organism>
<evidence type="ECO:0000256" key="1">
    <source>
        <dbReference type="ARBA" id="ARBA00000085"/>
    </source>
</evidence>
<dbReference type="STRING" id="1121400.SAMN02746065_101329"/>
<proteinExistence type="predicted"/>
<protein>
    <recommendedName>
        <fullName evidence="2">histidine kinase</fullName>
        <ecNumber evidence="2">2.7.13.3</ecNumber>
    </recommendedName>
</protein>
<dbReference type="EC" id="2.7.13.3" evidence="2"/>
<dbReference type="FunFam" id="3.30.565.10:FF:000010">
    <property type="entry name" value="Sensor histidine kinase RcsC"/>
    <property type="match status" value="1"/>
</dbReference>
<reference evidence="8 9" key="1">
    <citation type="submission" date="2017-04" db="EMBL/GenBank/DDBJ databases">
        <authorList>
            <person name="Afonso C.L."/>
            <person name="Miller P.J."/>
            <person name="Scott M.A."/>
            <person name="Spackman E."/>
            <person name="Goraichik I."/>
            <person name="Dimitrov K.M."/>
            <person name="Suarez D.L."/>
            <person name="Swayne D.E."/>
        </authorList>
    </citation>
    <scope>NUCLEOTIDE SEQUENCE [LARGE SCALE GENOMIC DNA]</scope>
    <source>
        <strain evidence="8 9">DSM 3385</strain>
    </source>
</reference>
<keyword evidence="6" id="KW-0812">Transmembrane</keyword>
<evidence type="ECO:0000256" key="6">
    <source>
        <dbReference type="SAM" id="Phobius"/>
    </source>
</evidence>
<evidence type="ECO:0000256" key="5">
    <source>
        <dbReference type="SAM" id="Coils"/>
    </source>
</evidence>
<dbReference type="Gene3D" id="3.30.565.10">
    <property type="entry name" value="Histidine kinase-like ATPase, C-terminal domain"/>
    <property type="match status" value="1"/>
</dbReference>
<feature type="transmembrane region" description="Helical" evidence="6">
    <location>
        <begin position="12"/>
        <end position="31"/>
    </location>
</feature>
<dbReference type="Pfam" id="PF02518">
    <property type="entry name" value="HATPase_c"/>
    <property type="match status" value="1"/>
</dbReference>
<evidence type="ECO:0000259" key="7">
    <source>
        <dbReference type="PROSITE" id="PS50109"/>
    </source>
</evidence>
<dbReference type="PROSITE" id="PS50109">
    <property type="entry name" value="HIS_KIN"/>
    <property type="match status" value="1"/>
</dbReference>
<dbReference type="GO" id="GO:0000155">
    <property type="term" value="F:phosphorelay sensor kinase activity"/>
    <property type="evidence" value="ECO:0007669"/>
    <property type="project" value="InterPro"/>
</dbReference>
<keyword evidence="4" id="KW-0902">Two-component regulatory system</keyword>
<keyword evidence="8" id="KW-0808">Transferase</keyword>
<evidence type="ECO:0000256" key="3">
    <source>
        <dbReference type="ARBA" id="ARBA00022553"/>
    </source>
</evidence>
<dbReference type="SMART" id="SM00388">
    <property type="entry name" value="HisKA"/>
    <property type="match status" value="1"/>
</dbReference>
<dbReference type="Pfam" id="PF00512">
    <property type="entry name" value="HisKA"/>
    <property type="match status" value="1"/>
</dbReference>
<dbReference type="InterPro" id="IPR004358">
    <property type="entry name" value="Sig_transdc_His_kin-like_C"/>
</dbReference>
<dbReference type="InterPro" id="IPR005467">
    <property type="entry name" value="His_kinase_dom"/>
</dbReference>
<dbReference type="EMBL" id="FWXY01000001">
    <property type="protein sequence ID" value="SMC39197.1"/>
    <property type="molecule type" value="Genomic_DNA"/>
</dbReference>
<name>A0A1W1YSL9_9BACT</name>
<accession>A0A1W1YSL9</accession>
<evidence type="ECO:0000313" key="9">
    <source>
        <dbReference type="Proteomes" id="UP000192418"/>
    </source>
</evidence>
<dbReference type="PANTHER" id="PTHR45339">
    <property type="entry name" value="HYBRID SIGNAL TRANSDUCTION HISTIDINE KINASE J"/>
    <property type="match status" value="1"/>
</dbReference>
<gene>
    <name evidence="8" type="ORF">SAMN02746065_101329</name>
</gene>
<dbReference type="InterPro" id="IPR003661">
    <property type="entry name" value="HisK_dim/P_dom"/>
</dbReference>
<dbReference type="PRINTS" id="PR00344">
    <property type="entry name" value="BCTRLSENSOR"/>
</dbReference>
<dbReference type="OrthoDB" id="9758705at2"/>
<evidence type="ECO:0000256" key="2">
    <source>
        <dbReference type="ARBA" id="ARBA00012438"/>
    </source>
</evidence>
<dbReference type="SUPFAM" id="SSF55874">
    <property type="entry name" value="ATPase domain of HSP90 chaperone/DNA topoisomerase II/histidine kinase"/>
    <property type="match status" value="1"/>
</dbReference>
<evidence type="ECO:0000313" key="8">
    <source>
        <dbReference type="EMBL" id="SMC39197.1"/>
    </source>
</evidence>
<feature type="coiled-coil region" evidence="5">
    <location>
        <begin position="117"/>
        <end position="144"/>
    </location>
</feature>
<feature type="transmembrane region" description="Helical" evidence="6">
    <location>
        <begin position="43"/>
        <end position="69"/>
    </location>
</feature>
<dbReference type="PANTHER" id="PTHR45339:SF1">
    <property type="entry name" value="HYBRID SIGNAL TRANSDUCTION HISTIDINE KINASE J"/>
    <property type="match status" value="1"/>
</dbReference>
<dbReference type="CDD" id="cd00082">
    <property type="entry name" value="HisKA"/>
    <property type="match status" value="1"/>
</dbReference>
<keyword evidence="9" id="KW-1185">Reference proteome</keyword>
<keyword evidence="6" id="KW-0472">Membrane</keyword>
<sequence length="502" mass="56809">MWFSIMLKTKFRIVLFFYSVVPVLILGWYGWCHQMFLVHDFQAALILGIGLAVVLPMIAHILPGLNWIVLNQLNTISSLCREIKKGNYMFFEIPNPPMEKDEENELNQLMRDMNWMIRQIRNRESDLEEKVARRTRELAALVDELRVAKEVAVASDKAKSTFLANMSHEIKTPMNAILGMTEVLSSTDLDITQNMYLQTASDATAALMRIIDDILDFSKAAANKMTLEFIPFSVESVVEDAVALFRENARQKKLTLELEIGDKVALQHSGDPFRLKQIVNNLLSNAIKFSEKGRVKISVEQTTEIGPGDGKEEEKLLFTVHDTGIGIAPDAIDTIFSPFSQADNTVTRKYGGTGLGLAISRHLLQLMGGRIWVESEENKGSSFYFTVTFPVCSVETVEEKKVPFSGQSPQDVEQTISFNNSDVDWSQMSVLLERCSRMLEENQVTAKIFINKHLTPLKGTDLKEEIMDLEKEIKLFDFNSARNTMAQIRRKIHSFSTNGFTS</sequence>
<evidence type="ECO:0000256" key="4">
    <source>
        <dbReference type="ARBA" id="ARBA00023012"/>
    </source>
</evidence>
<dbReference type="InterPro" id="IPR003594">
    <property type="entry name" value="HATPase_dom"/>
</dbReference>
<keyword evidence="6" id="KW-1133">Transmembrane helix</keyword>
<keyword evidence="8" id="KW-0418">Kinase</keyword>
<keyword evidence="5" id="KW-0175">Coiled coil</keyword>
<dbReference type="SMART" id="SM00387">
    <property type="entry name" value="HATPase_c"/>
    <property type="match status" value="1"/>
</dbReference>
<feature type="domain" description="Histidine kinase" evidence="7">
    <location>
        <begin position="165"/>
        <end position="393"/>
    </location>
</feature>
<dbReference type="CDD" id="cd16922">
    <property type="entry name" value="HATPase_EvgS-ArcB-TorS-like"/>
    <property type="match status" value="1"/>
</dbReference>
<dbReference type="InterPro" id="IPR036890">
    <property type="entry name" value="HATPase_C_sf"/>
</dbReference>